<organism evidence="1 2">
    <name type="scientific">Vibrio antiquarius (strain Ex25)</name>
    <dbReference type="NCBI Taxonomy" id="150340"/>
    <lineage>
        <taxon>Bacteria</taxon>
        <taxon>Pseudomonadati</taxon>
        <taxon>Pseudomonadota</taxon>
        <taxon>Gammaproteobacteria</taxon>
        <taxon>Vibrionales</taxon>
        <taxon>Vibrionaceae</taxon>
        <taxon>Vibrio</taxon>
        <taxon>Vibrio diabolicus subgroup</taxon>
    </lineage>
</organism>
<dbReference type="EMBL" id="CP001805">
    <property type="protein sequence ID" value="ACY51365.1"/>
    <property type="molecule type" value="Genomic_DNA"/>
</dbReference>
<dbReference type="Proteomes" id="UP000002571">
    <property type="component" value="Chromosome 1"/>
</dbReference>
<reference evidence="1" key="1">
    <citation type="submission" date="2009-10" db="EMBL/GenBank/DDBJ databases">
        <authorList>
            <consortium name="Los Alamos National Laboratory (LANL)"/>
            <consortium name="National Microbial Pathogen Data Resource (NMPDR)"/>
            <person name="Munk A.C."/>
            <person name="Tapia R."/>
            <person name="Green L."/>
            <person name="Rogers Y."/>
            <person name="Detter J.C."/>
            <person name="Bruce D."/>
            <person name="Brettin T.S."/>
            <person name="Colwell R."/>
            <person name="Huq A."/>
            <person name="Grim C.J."/>
            <person name="Hasan N.A."/>
            <person name="Vonstein V."/>
            <person name="Bartels D."/>
        </authorList>
    </citation>
    <scope>NUCLEOTIDE SEQUENCE</scope>
    <source>
        <strain evidence="1">EX25</strain>
    </source>
</reference>
<name>A0ACA6QMI6_VIBAE</name>
<gene>
    <name evidence="1" type="ordered locus">VEA_003205</name>
</gene>
<proteinExistence type="predicted"/>
<evidence type="ECO:0000313" key="1">
    <source>
        <dbReference type="EMBL" id="ACY51365.1"/>
    </source>
</evidence>
<evidence type="ECO:0000313" key="2">
    <source>
        <dbReference type="Proteomes" id="UP000002571"/>
    </source>
</evidence>
<sequence length="52" mass="6208">MRHKHKTHCKPKLPRVANLLELFVMRIFDNAKLANENITLNTENYKRADNFL</sequence>
<protein>
    <submittedName>
        <fullName evidence="1">Uncharacterized protein</fullName>
    </submittedName>
</protein>
<keyword evidence="2" id="KW-1185">Reference proteome</keyword>
<accession>A0ACA6QMI6</accession>